<gene>
    <name evidence="10" type="ORF">JQC93_06480</name>
</gene>
<feature type="transmembrane region" description="Helical" evidence="8">
    <location>
        <begin position="419"/>
        <end position="446"/>
    </location>
</feature>
<reference evidence="10 11" key="1">
    <citation type="submission" date="2021-02" db="EMBL/GenBank/DDBJ databases">
        <authorList>
            <person name="Park J.-S."/>
        </authorList>
    </citation>
    <scope>NUCLEOTIDE SEQUENCE [LARGE SCALE GENOMIC DNA]</scope>
    <source>
        <strain evidence="10 11">188UL20-2</strain>
    </source>
</reference>
<accession>A0ABS2HIQ5</accession>
<feature type="transmembrane region" description="Helical" evidence="8">
    <location>
        <begin position="310"/>
        <end position="337"/>
    </location>
</feature>
<dbReference type="Pfam" id="PF01769">
    <property type="entry name" value="MgtE"/>
    <property type="match status" value="1"/>
</dbReference>
<dbReference type="InterPro" id="IPR036739">
    <property type="entry name" value="SLC41_membr_dom_sf"/>
</dbReference>
<feature type="transmembrane region" description="Helical" evidence="8">
    <location>
        <begin position="358"/>
        <end position="380"/>
    </location>
</feature>
<dbReference type="InterPro" id="IPR046342">
    <property type="entry name" value="CBS_dom_sf"/>
</dbReference>
<evidence type="ECO:0000256" key="5">
    <source>
        <dbReference type="ARBA" id="ARBA00022842"/>
    </source>
</evidence>
<keyword evidence="3" id="KW-0813">Transport</keyword>
<comment type="similarity">
    <text evidence="2">Belongs to the SLC41A transporter family.</text>
</comment>
<evidence type="ECO:0000313" key="11">
    <source>
        <dbReference type="Proteomes" id="UP000809621"/>
    </source>
</evidence>
<keyword evidence="6 8" id="KW-1133">Transmembrane helix</keyword>
<dbReference type="InterPro" id="IPR006667">
    <property type="entry name" value="SLC41_membr_dom"/>
</dbReference>
<dbReference type="RefSeq" id="WP_205157660.1">
    <property type="nucleotide sequence ID" value="NZ_JAFEUM010000002.1"/>
</dbReference>
<dbReference type="SMART" id="SM00924">
    <property type="entry name" value="MgtE_N"/>
    <property type="match status" value="1"/>
</dbReference>
<evidence type="ECO:0000313" key="10">
    <source>
        <dbReference type="EMBL" id="MBM7036053.1"/>
    </source>
</evidence>
<dbReference type="PANTHER" id="PTHR41394">
    <property type="entry name" value="MAGNESIUM TRANSPORTER MGTE"/>
    <property type="match status" value="1"/>
</dbReference>
<dbReference type="EMBL" id="JAFEUM010000002">
    <property type="protein sequence ID" value="MBM7036053.1"/>
    <property type="molecule type" value="Genomic_DNA"/>
</dbReference>
<keyword evidence="11" id="KW-1185">Reference proteome</keyword>
<comment type="caution">
    <text evidence="10">The sequence shown here is derived from an EMBL/GenBank/DDBJ whole genome shotgun (WGS) entry which is preliminary data.</text>
</comment>
<evidence type="ECO:0000256" key="6">
    <source>
        <dbReference type="ARBA" id="ARBA00022989"/>
    </source>
</evidence>
<evidence type="ECO:0000256" key="8">
    <source>
        <dbReference type="SAM" id="Phobius"/>
    </source>
</evidence>
<evidence type="ECO:0000256" key="4">
    <source>
        <dbReference type="ARBA" id="ARBA00022692"/>
    </source>
</evidence>
<dbReference type="Gene3D" id="1.10.357.20">
    <property type="entry name" value="SLC41 divalent cation transporters, integral membrane domain"/>
    <property type="match status" value="1"/>
</dbReference>
<comment type="subcellular location">
    <subcellularLocation>
        <location evidence="1">Membrane</location>
        <topology evidence="1">Multi-pass membrane protein</topology>
    </subcellularLocation>
</comment>
<evidence type="ECO:0000256" key="3">
    <source>
        <dbReference type="ARBA" id="ARBA00022448"/>
    </source>
</evidence>
<name>A0ABS2HIQ5_9VIBR</name>
<dbReference type="SUPFAM" id="SSF161093">
    <property type="entry name" value="MgtE membrane domain-like"/>
    <property type="match status" value="1"/>
</dbReference>
<feature type="domain" description="Magnesium transporter MgtE intracellular" evidence="9">
    <location>
        <begin position="36"/>
        <end position="139"/>
    </location>
</feature>
<evidence type="ECO:0000259" key="9">
    <source>
        <dbReference type="SMART" id="SM00924"/>
    </source>
</evidence>
<keyword evidence="7 8" id="KW-0472">Membrane</keyword>
<feature type="transmembrane region" description="Helical" evidence="8">
    <location>
        <begin position="386"/>
        <end position="407"/>
    </location>
</feature>
<dbReference type="Pfam" id="PF03448">
    <property type="entry name" value="MgtE_N"/>
    <property type="match status" value="1"/>
</dbReference>
<dbReference type="SUPFAM" id="SSF158791">
    <property type="entry name" value="MgtE N-terminal domain-like"/>
    <property type="match status" value="1"/>
</dbReference>
<evidence type="ECO:0000256" key="2">
    <source>
        <dbReference type="ARBA" id="ARBA00009749"/>
    </source>
</evidence>
<evidence type="ECO:0000256" key="1">
    <source>
        <dbReference type="ARBA" id="ARBA00004141"/>
    </source>
</evidence>
<sequence length="447" mass="47803">MTDNIQPHDIETRPELLAEIIELSETSEDLSLLASRSAADIANVLESVTVPIRLAIIETIPVSQYWSVLNLLQYETARHIHASLSAERANERLACISESDVIAFADFLPSEFVDEFLLTQSSETAAHIQQALSYSDDKVGRYAEPCFLMANAKNSVGRIRNELLKRIDSPVKVIIVRDMTGIVGTVDPNTLLLQDDTTKLKHLAVASPLLEDTHDLDEISKQVSIDGSQVWFPVLTSGKVMGVLSMTTIALSLRELGLQAVVQESGKSEEDLFTPLKVAARLRGLWLVINLLTAFVASAVIGIFEGVVEQVVALAILMPVVASMGGIAGSQTLAVAIRGIALNHLHQSNLKMLVQKELKIAAMNGLVMGSVIGAIVYAVFGSIGLGLIIGCAIAVNSLAAALSGTLIPFTLKKFNIDPAVAGSVVLTTVTDVVGFLVFLSLGAVFLV</sequence>
<proteinExistence type="inferred from homology"/>
<protein>
    <submittedName>
        <fullName evidence="10">Magnesium transporter</fullName>
    </submittedName>
</protein>
<dbReference type="PANTHER" id="PTHR41394:SF5">
    <property type="entry name" value="SLC41A_MGTE INTEGRAL MEMBRANE DOMAIN-CONTAINING PROTEIN"/>
    <property type="match status" value="1"/>
</dbReference>
<feature type="transmembrane region" description="Helical" evidence="8">
    <location>
        <begin position="285"/>
        <end position="304"/>
    </location>
</feature>
<dbReference type="Gene3D" id="3.10.580.10">
    <property type="entry name" value="CBS-domain"/>
    <property type="match status" value="1"/>
</dbReference>
<keyword evidence="5" id="KW-0460">Magnesium</keyword>
<organism evidence="10 11">
    <name type="scientific">Vibrio ulleungensis</name>
    <dbReference type="NCBI Taxonomy" id="2807619"/>
    <lineage>
        <taxon>Bacteria</taxon>
        <taxon>Pseudomonadati</taxon>
        <taxon>Pseudomonadota</taxon>
        <taxon>Gammaproteobacteria</taxon>
        <taxon>Vibrionales</taxon>
        <taxon>Vibrionaceae</taxon>
        <taxon>Vibrio</taxon>
    </lineage>
</organism>
<keyword evidence="4 8" id="KW-0812">Transmembrane</keyword>
<evidence type="ECO:0000256" key="7">
    <source>
        <dbReference type="ARBA" id="ARBA00023136"/>
    </source>
</evidence>
<dbReference type="InterPro" id="IPR038076">
    <property type="entry name" value="MgtE_N_sf"/>
</dbReference>
<dbReference type="InterPro" id="IPR006668">
    <property type="entry name" value="Mg_transptr_MgtE_intracell_dom"/>
</dbReference>
<dbReference type="Gene3D" id="1.25.60.10">
    <property type="entry name" value="MgtE N-terminal domain-like"/>
    <property type="match status" value="1"/>
</dbReference>
<dbReference type="Proteomes" id="UP000809621">
    <property type="component" value="Unassembled WGS sequence"/>
</dbReference>